<proteinExistence type="predicted"/>
<evidence type="ECO:0000313" key="4">
    <source>
        <dbReference type="Proteomes" id="UP000435357"/>
    </source>
</evidence>
<dbReference type="RefSeq" id="WP_151170216.1">
    <property type="nucleotide sequence ID" value="NZ_WACR01000023.1"/>
</dbReference>
<dbReference type="InterPro" id="IPR026444">
    <property type="entry name" value="Secre_tail"/>
</dbReference>
<reference evidence="3 4" key="1">
    <citation type="submission" date="2019-09" db="EMBL/GenBank/DDBJ databases">
        <title>Genomes of Cryomorphaceae.</title>
        <authorList>
            <person name="Bowman J.P."/>
        </authorList>
    </citation>
    <scope>NUCLEOTIDE SEQUENCE [LARGE SCALE GENOMIC DNA]</scope>
    <source>
        <strain evidence="3 4">KCTC 52047</strain>
    </source>
</reference>
<keyword evidence="4" id="KW-1185">Reference proteome</keyword>
<dbReference type="OrthoDB" id="5381604at2"/>
<evidence type="ECO:0000313" key="3">
    <source>
        <dbReference type="EMBL" id="KAB1060454.1"/>
    </source>
</evidence>
<dbReference type="NCBIfam" id="TIGR04183">
    <property type="entry name" value="Por_Secre_tail"/>
    <property type="match status" value="1"/>
</dbReference>
<accession>A0A6N6M6E9</accession>
<dbReference type="EMBL" id="WACR01000023">
    <property type="protein sequence ID" value="KAB1060454.1"/>
    <property type="molecule type" value="Genomic_DNA"/>
</dbReference>
<sequence length="255" mass="28543">HGTPDITELPYDSVGALLAVLDKGYLSEITGKFNELGTFEVWRTQLKEFDENWNYSKSYYITSSIESSFDTTSLTSYALEKSNKFGFCGGGIFAYRDSGVTYANVWFGQINPDNGITVWDTLLPNDAAVNHITKNENAVIAVGATGFSNTGIKVWKINLPSIPFQTEFVSDEQDIPGKANQPQVTVYPNPSNNYYNLESGKRIKQVSVYNLRGSLIMQKRIDSKRSRVQLESAGVYLMRIEDVDGNITTKKVVKW</sequence>
<protein>
    <submittedName>
        <fullName evidence="3">T9SS type A sorting domain-containing protein</fullName>
    </submittedName>
</protein>
<evidence type="ECO:0000259" key="2">
    <source>
        <dbReference type="Pfam" id="PF18962"/>
    </source>
</evidence>
<dbReference type="AlphaFoldDB" id="A0A6N6M6E9"/>
<dbReference type="Proteomes" id="UP000435357">
    <property type="component" value="Unassembled WGS sequence"/>
</dbReference>
<evidence type="ECO:0000256" key="1">
    <source>
        <dbReference type="ARBA" id="ARBA00022729"/>
    </source>
</evidence>
<organism evidence="3 4">
    <name type="scientific">Salibacter halophilus</name>
    <dbReference type="NCBI Taxonomy" id="1803916"/>
    <lineage>
        <taxon>Bacteria</taxon>
        <taxon>Pseudomonadati</taxon>
        <taxon>Bacteroidota</taxon>
        <taxon>Flavobacteriia</taxon>
        <taxon>Flavobacteriales</taxon>
        <taxon>Salibacteraceae</taxon>
        <taxon>Salibacter</taxon>
    </lineage>
</organism>
<name>A0A6N6M6E9_9FLAO</name>
<dbReference type="Pfam" id="PF18962">
    <property type="entry name" value="Por_Secre_tail"/>
    <property type="match status" value="1"/>
</dbReference>
<feature type="domain" description="Secretion system C-terminal sorting" evidence="2">
    <location>
        <begin position="186"/>
        <end position="253"/>
    </location>
</feature>
<keyword evidence="1" id="KW-0732">Signal</keyword>
<gene>
    <name evidence="3" type="ORF">F3059_13615</name>
</gene>
<feature type="non-terminal residue" evidence="3">
    <location>
        <position position="1"/>
    </location>
</feature>
<comment type="caution">
    <text evidence="3">The sequence shown here is derived from an EMBL/GenBank/DDBJ whole genome shotgun (WGS) entry which is preliminary data.</text>
</comment>